<gene>
    <name evidence="1" type="ORF">EVAR_83424_1</name>
</gene>
<evidence type="ECO:0000313" key="2">
    <source>
        <dbReference type="Proteomes" id="UP000299102"/>
    </source>
</evidence>
<protein>
    <submittedName>
        <fullName evidence="1">Uncharacterized protein</fullName>
    </submittedName>
</protein>
<dbReference type="AlphaFoldDB" id="A0A4C1TYG9"/>
<dbReference type="Proteomes" id="UP000299102">
    <property type="component" value="Unassembled WGS sequence"/>
</dbReference>
<sequence length="128" mass="14644">MDVKACTKQKKRRTKEKWKENTLLAIFIDTLSITYPRLKFLAKGCTNTGWIYTSVTAIQVNLIQARTYFLFGLVLNSNPDPTFDTNSDLTFNTDPRFALDLDPGLAVDFDGDPDHALDVIIYYIRYVP</sequence>
<comment type="caution">
    <text evidence="1">The sequence shown here is derived from an EMBL/GenBank/DDBJ whole genome shotgun (WGS) entry which is preliminary data.</text>
</comment>
<accession>A0A4C1TYG9</accession>
<dbReference type="EMBL" id="BGZK01000104">
    <property type="protein sequence ID" value="GBP19111.1"/>
    <property type="molecule type" value="Genomic_DNA"/>
</dbReference>
<proteinExistence type="predicted"/>
<reference evidence="1 2" key="1">
    <citation type="journal article" date="2019" name="Commun. Biol.">
        <title>The bagworm genome reveals a unique fibroin gene that provides high tensile strength.</title>
        <authorList>
            <person name="Kono N."/>
            <person name="Nakamura H."/>
            <person name="Ohtoshi R."/>
            <person name="Tomita M."/>
            <person name="Numata K."/>
            <person name="Arakawa K."/>
        </authorList>
    </citation>
    <scope>NUCLEOTIDE SEQUENCE [LARGE SCALE GENOMIC DNA]</scope>
</reference>
<name>A0A4C1TYG9_EUMVA</name>
<organism evidence="1 2">
    <name type="scientific">Eumeta variegata</name>
    <name type="common">Bagworm moth</name>
    <name type="synonym">Eumeta japonica</name>
    <dbReference type="NCBI Taxonomy" id="151549"/>
    <lineage>
        <taxon>Eukaryota</taxon>
        <taxon>Metazoa</taxon>
        <taxon>Ecdysozoa</taxon>
        <taxon>Arthropoda</taxon>
        <taxon>Hexapoda</taxon>
        <taxon>Insecta</taxon>
        <taxon>Pterygota</taxon>
        <taxon>Neoptera</taxon>
        <taxon>Endopterygota</taxon>
        <taxon>Lepidoptera</taxon>
        <taxon>Glossata</taxon>
        <taxon>Ditrysia</taxon>
        <taxon>Tineoidea</taxon>
        <taxon>Psychidae</taxon>
        <taxon>Oiketicinae</taxon>
        <taxon>Eumeta</taxon>
    </lineage>
</organism>
<keyword evidence="2" id="KW-1185">Reference proteome</keyword>
<evidence type="ECO:0000313" key="1">
    <source>
        <dbReference type="EMBL" id="GBP19111.1"/>
    </source>
</evidence>